<keyword evidence="8 10" id="KW-1015">Disulfide bond</keyword>
<comment type="caution">
    <text evidence="10">Lacks conserved residue(s) required for the propagation of feature annotation.</text>
</comment>
<dbReference type="PROSITE" id="PS50287">
    <property type="entry name" value="SRCR_2"/>
    <property type="match status" value="1"/>
</dbReference>
<dbReference type="PRINTS" id="PR00258">
    <property type="entry name" value="SPERACTRCPTR"/>
</dbReference>
<dbReference type="SMART" id="SM00202">
    <property type="entry name" value="SR"/>
    <property type="match status" value="1"/>
</dbReference>
<dbReference type="FunFam" id="3.10.250.10:FF:000001">
    <property type="entry name" value="Lysyl oxidase 4 isoform X1"/>
    <property type="match status" value="1"/>
</dbReference>
<dbReference type="Proteomes" id="UP000507470">
    <property type="component" value="Unassembled WGS sequence"/>
</dbReference>
<evidence type="ECO:0000256" key="11">
    <source>
        <dbReference type="SAM" id="MobiDB-lite"/>
    </source>
</evidence>
<sequence length="244" mass="25984">MHIVNQMYVKPLNIFCVSSLIKGDLRINSTRLEIFYNGTWGTICDDFFDDREAIVACRQLGYNNGTYLGRGVEAGSGIIWLDDLGCTGSESKLADCPNSGWGVSNCAHSEDIGLQSSSDTKGPKGEKGEKGPKGEKGDKGNTGPTGPNGPNGMTGLKGNTGDKGNTGSKGDKGDKGDTGKYDIRVHLYGKNGRVGKINEIGSKGDKGDKGDTGKYDVRVHLYGKNGRVGKINEIGKYLIVLENQ</sequence>
<feature type="disulfide bond" evidence="10">
    <location>
        <begin position="86"/>
        <end position="96"/>
    </location>
</feature>
<accession>A0A6J8EVT2</accession>
<keyword evidence="6" id="KW-1133">Transmembrane helix</keyword>
<name>A0A6J8EVT2_MYTCO</name>
<dbReference type="Pfam" id="PF00530">
    <property type="entry name" value="SRCR"/>
    <property type="match status" value="1"/>
</dbReference>
<gene>
    <name evidence="13" type="ORF">MCOR_56464</name>
</gene>
<evidence type="ECO:0000256" key="7">
    <source>
        <dbReference type="ARBA" id="ARBA00023136"/>
    </source>
</evidence>
<dbReference type="AlphaFoldDB" id="A0A6J8EVT2"/>
<keyword evidence="14" id="KW-1185">Reference proteome</keyword>
<evidence type="ECO:0000256" key="5">
    <source>
        <dbReference type="ARBA" id="ARBA00022968"/>
    </source>
</evidence>
<dbReference type="InterPro" id="IPR036772">
    <property type="entry name" value="SRCR-like_dom_sf"/>
</dbReference>
<dbReference type="PANTHER" id="PTHR19331:SF487">
    <property type="entry name" value="SOLUBLE SCAVENGER RECEPTOR CYSTEINE-RICH DOMAIN-CONTAINING PROTEIN SSC5D"/>
    <property type="match status" value="1"/>
</dbReference>
<keyword evidence="7" id="KW-0472">Membrane</keyword>
<dbReference type="InterPro" id="IPR008160">
    <property type="entry name" value="Collagen"/>
</dbReference>
<feature type="compositionally biased region" description="Basic and acidic residues" evidence="11">
    <location>
        <begin position="169"/>
        <end position="180"/>
    </location>
</feature>
<evidence type="ECO:0000256" key="6">
    <source>
        <dbReference type="ARBA" id="ARBA00022989"/>
    </source>
</evidence>
<dbReference type="Pfam" id="PF01391">
    <property type="entry name" value="Collagen"/>
    <property type="match status" value="1"/>
</dbReference>
<evidence type="ECO:0000256" key="3">
    <source>
        <dbReference type="ARBA" id="ARBA00022729"/>
    </source>
</evidence>
<comment type="subcellular location">
    <subcellularLocation>
        <location evidence="1">Membrane</location>
        <topology evidence="1">Single-pass type II membrane protein</topology>
    </subcellularLocation>
</comment>
<feature type="compositionally biased region" description="Basic and acidic residues" evidence="11">
    <location>
        <begin position="121"/>
        <end position="139"/>
    </location>
</feature>
<dbReference type="SUPFAM" id="SSF56487">
    <property type="entry name" value="SRCR-like"/>
    <property type="match status" value="1"/>
</dbReference>
<organism evidence="13 14">
    <name type="scientific">Mytilus coruscus</name>
    <name type="common">Sea mussel</name>
    <dbReference type="NCBI Taxonomy" id="42192"/>
    <lineage>
        <taxon>Eukaryota</taxon>
        <taxon>Metazoa</taxon>
        <taxon>Spiralia</taxon>
        <taxon>Lophotrochozoa</taxon>
        <taxon>Mollusca</taxon>
        <taxon>Bivalvia</taxon>
        <taxon>Autobranchia</taxon>
        <taxon>Pteriomorphia</taxon>
        <taxon>Mytilida</taxon>
        <taxon>Mytiloidea</taxon>
        <taxon>Mytilidae</taxon>
        <taxon>Mytilinae</taxon>
        <taxon>Mytilus</taxon>
    </lineage>
</organism>
<dbReference type="GO" id="GO:0016020">
    <property type="term" value="C:membrane"/>
    <property type="evidence" value="ECO:0007669"/>
    <property type="project" value="UniProtKB-SubCell"/>
</dbReference>
<dbReference type="PANTHER" id="PTHR19331">
    <property type="entry name" value="SCAVENGER RECEPTOR DOMAIN-CONTAINING"/>
    <property type="match status" value="1"/>
</dbReference>
<dbReference type="InterPro" id="IPR001190">
    <property type="entry name" value="SRCR"/>
</dbReference>
<keyword evidence="5" id="KW-0735">Signal-anchor</keyword>
<evidence type="ECO:0000256" key="8">
    <source>
        <dbReference type="ARBA" id="ARBA00023157"/>
    </source>
</evidence>
<keyword evidence="3" id="KW-0732">Signal</keyword>
<feature type="domain" description="SRCR" evidence="12">
    <location>
        <begin position="18"/>
        <end position="117"/>
    </location>
</feature>
<evidence type="ECO:0000259" key="12">
    <source>
        <dbReference type="PROSITE" id="PS50287"/>
    </source>
</evidence>
<keyword evidence="4" id="KW-0677">Repeat</keyword>
<evidence type="ECO:0000313" key="13">
    <source>
        <dbReference type="EMBL" id="CAC5424570.1"/>
    </source>
</evidence>
<protein>
    <recommendedName>
        <fullName evidence="12">SRCR domain-containing protein</fullName>
    </recommendedName>
</protein>
<evidence type="ECO:0000256" key="2">
    <source>
        <dbReference type="ARBA" id="ARBA00022692"/>
    </source>
</evidence>
<feature type="compositionally biased region" description="Low complexity" evidence="11">
    <location>
        <begin position="141"/>
        <end position="168"/>
    </location>
</feature>
<proteinExistence type="predicted"/>
<dbReference type="Gene3D" id="3.10.250.10">
    <property type="entry name" value="SRCR-like domain"/>
    <property type="match status" value="1"/>
</dbReference>
<reference evidence="13 14" key="1">
    <citation type="submission" date="2020-06" db="EMBL/GenBank/DDBJ databases">
        <authorList>
            <person name="Li R."/>
            <person name="Bekaert M."/>
        </authorList>
    </citation>
    <scope>NUCLEOTIDE SEQUENCE [LARGE SCALE GENOMIC DNA]</scope>
    <source>
        <strain evidence="14">wild</strain>
    </source>
</reference>
<evidence type="ECO:0000256" key="4">
    <source>
        <dbReference type="ARBA" id="ARBA00022737"/>
    </source>
</evidence>
<evidence type="ECO:0000256" key="1">
    <source>
        <dbReference type="ARBA" id="ARBA00004606"/>
    </source>
</evidence>
<dbReference type="OrthoDB" id="536948at2759"/>
<feature type="region of interest" description="Disordered" evidence="11">
    <location>
        <begin position="112"/>
        <end position="180"/>
    </location>
</feature>
<keyword evidence="2" id="KW-0812">Transmembrane</keyword>
<evidence type="ECO:0000256" key="10">
    <source>
        <dbReference type="PROSITE-ProRule" id="PRU00196"/>
    </source>
</evidence>
<keyword evidence="9" id="KW-0675">Receptor</keyword>
<evidence type="ECO:0000313" key="14">
    <source>
        <dbReference type="Proteomes" id="UP000507470"/>
    </source>
</evidence>
<dbReference type="EMBL" id="CACVKT020010047">
    <property type="protein sequence ID" value="CAC5424570.1"/>
    <property type="molecule type" value="Genomic_DNA"/>
</dbReference>
<evidence type="ECO:0000256" key="9">
    <source>
        <dbReference type="ARBA" id="ARBA00023170"/>
    </source>
</evidence>